<comment type="caution">
    <text evidence="2">The sequence shown here is derived from an EMBL/GenBank/DDBJ whole genome shotgun (WGS) entry which is preliminary data.</text>
</comment>
<accession>A0A6G1D524</accession>
<proteinExistence type="predicted"/>
<evidence type="ECO:0000313" key="3">
    <source>
        <dbReference type="Proteomes" id="UP000479710"/>
    </source>
</evidence>
<evidence type="ECO:0000313" key="2">
    <source>
        <dbReference type="EMBL" id="KAF0907477.1"/>
    </source>
</evidence>
<dbReference type="Proteomes" id="UP000479710">
    <property type="component" value="Unassembled WGS sequence"/>
</dbReference>
<name>A0A6G1D524_9ORYZ</name>
<feature type="region of interest" description="Disordered" evidence="1">
    <location>
        <begin position="1"/>
        <end position="28"/>
    </location>
</feature>
<gene>
    <name evidence="2" type="ORF">E2562_017408</name>
</gene>
<dbReference type="EMBL" id="SPHZ02000007">
    <property type="protein sequence ID" value="KAF0907477.1"/>
    <property type="molecule type" value="Genomic_DNA"/>
</dbReference>
<evidence type="ECO:0000256" key="1">
    <source>
        <dbReference type="SAM" id="MobiDB-lite"/>
    </source>
</evidence>
<reference evidence="2 3" key="1">
    <citation type="submission" date="2019-11" db="EMBL/GenBank/DDBJ databases">
        <title>Whole genome sequence of Oryza granulata.</title>
        <authorList>
            <person name="Li W."/>
        </authorList>
    </citation>
    <scope>NUCLEOTIDE SEQUENCE [LARGE SCALE GENOMIC DNA]</scope>
    <source>
        <strain evidence="3">cv. Menghai</strain>
        <tissue evidence="2">Leaf</tissue>
    </source>
</reference>
<protein>
    <submittedName>
        <fullName evidence="2">Uncharacterized protein</fullName>
    </submittedName>
</protein>
<sequence length="86" mass="9606">METAAPACRKEQGQGSSNGESFRPPSPFQMTEFRELRGRALRYQYHRLPPGADESCCLSIATSRRPRCSLQWIRKGSCSVGGVESR</sequence>
<dbReference type="AlphaFoldDB" id="A0A6G1D524"/>
<organism evidence="2 3">
    <name type="scientific">Oryza meyeriana var. granulata</name>
    <dbReference type="NCBI Taxonomy" id="110450"/>
    <lineage>
        <taxon>Eukaryota</taxon>
        <taxon>Viridiplantae</taxon>
        <taxon>Streptophyta</taxon>
        <taxon>Embryophyta</taxon>
        <taxon>Tracheophyta</taxon>
        <taxon>Spermatophyta</taxon>
        <taxon>Magnoliopsida</taxon>
        <taxon>Liliopsida</taxon>
        <taxon>Poales</taxon>
        <taxon>Poaceae</taxon>
        <taxon>BOP clade</taxon>
        <taxon>Oryzoideae</taxon>
        <taxon>Oryzeae</taxon>
        <taxon>Oryzinae</taxon>
        <taxon>Oryza</taxon>
        <taxon>Oryza meyeriana</taxon>
    </lineage>
</organism>
<keyword evidence="3" id="KW-1185">Reference proteome</keyword>